<evidence type="ECO:0000259" key="7">
    <source>
        <dbReference type="PROSITE" id="PS50110"/>
    </source>
</evidence>
<feature type="domain" description="Response regulatory" evidence="7">
    <location>
        <begin position="6"/>
        <end position="122"/>
    </location>
</feature>
<keyword evidence="4" id="KW-0804">Transcription</keyword>
<dbReference type="CDD" id="cd17535">
    <property type="entry name" value="REC_NarL-like"/>
    <property type="match status" value="1"/>
</dbReference>
<feature type="modified residue" description="4-aspartylphosphate" evidence="5">
    <location>
        <position position="57"/>
    </location>
</feature>
<protein>
    <submittedName>
        <fullName evidence="8">Response regulator transcription factor</fullName>
    </submittedName>
</protein>
<reference evidence="8 9" key="1">
    <citation type="journal article" date="2024" name="Int. J. Syst. Evol. Microbiol.">
        <title>Paenibacillus hexagrammi sp. nov., a novel bacterium isolated from the gut content of Hexagrammos agrammus.</title>
        <authorList>
            <person name="Jung H.K."/>
            <person name="Kim D.G."/>
            <person name="Zin H."/>
            <person name="Park J."/>
            <person name="Jung H."/>
            <person name="Kim Y.O."/>
            <person name="Kong H.J."/>
            <person name="Kim J.W."/>
            <person name="Kim Y.S."/>
        </authorList>
    </citation>
    <scope>NUCLEOTIDE SEQUENCE [LARGE SCALE GENOMIC DNA]</scope>
    <source>
        <strain evidence="8 9">YPD9-1</strain>
    </source>
</reference>
<dbReference type="PRINTS" id="PR00038">
    <property type="entry name" value="HTHLUXR"/>
</dbReference>
<organism evidence="8 9">
    <name type="scientific">Paenibacillus hexagrammi</name>
    <dbReference type="NCBI Taxonomy" id="2908839"/>
    <lineage>
        <taxon>Bacteria</taxon>
        <taxon>Bacillati</taxon>
        <taxon>Bacillota</taxon>
        <taxon>Bacilli</taxon>
        <taxon>Bacillales</taxon>
        <taxon>Paenibacillaceae</taxon>
        <taxon>Paenibacillus</taxon>
    </lineage>
</organism>
<dbReference type="InterPro" id="IPR000792">
    <property type="entry name" value="Tscrpt_reg_LuxR_C"/>
</dbReference>
<dbReference type="InterPro" id="IPR001789">
    <property type="entry name" value="Sig_transdc_resp-reg_receiver"/>
</dbReference>
<dbReference type="InterPro" id="IPR016032">
    <property type="entry name" value="Sig_transdc_resp-reg_C-effctor"/>
</dbReference>
<sequence length="222" mass="25012">MSTKIRIVIADDQTLLRDALQTIINLEPDMEVVGVAENGEQATELVRRHQPDLVLMDVRMPQLDGIAATKIIMREFPDTMIVVLTTFAEDEYIVESMAHGAKGFLLKDMPGEKIIQALRDVYQGQLMMPSIIASKLAARISFLTSGPQKPLTLDRTKLQGITFTEREKHIIQLMLDGKSNKEMAKTLYMSEGTVKNYVSIIYHKIGVKDRTKAILCLKEMFS</sequence>
<evidence type="ECO:0000313" key="8">
    <source>
        <dbReference type="EMBL" id="UJF33973.1"/>
    </source>
</evidence>
<dbReference type="CDD" id="cd06170">
    <property type="entry name" value="LuxR_C_like"/>
    <property type="match status" value="1"/>
</dbReference>
<dbReference type="Gene3D" id="3.40.50.2300">
    <property type="match status" value="1"/>
</dbReference>
<dbReference type="Pfam" id="PF00196">
    <property type="entry name" value="GerE"/>
    <property type="match status" value="1"/>
</dbReference>
<accession>A0ABY3SKG9</accession>
<dbReference type="Proteomes" id="UP001649230">
    <property type="component" value="Chromosome"/>
</dbReference>
<dbReference type="InterPro" id="IPR039420">
    <property type="entry name" value="WalR-like"/>
</dbReference>
<proteinExistence type="predicted"/>
<evidence type="ECO:0000259" key="6">
    <source>
        <dbReference type="PROSITE" id="PS50043"/>
    </source>
</evidence>
<evidence type="ECO:0000256" key="1">
    <source>
        <dbReference type="ARBA" id="ARBA00022553"/>
    </source>
</evidence>
<dbReference type="InterPro" id="IPR011006">
    <property type="entry name" value="CheY-like_superfamily"/>
</dbReference>
<dbReference type="RefSeq" id="WP_235120364.1">
    <property type="nucleotide sequence ID" value="NZ_CP090978.1"/>
</dbReference>
<name>A0ABY3SKG9_9BACL</name>
<keyword evidence="2" id="KW-0805">Transcription regulation</keyword>
<evidence type="ECO:0000256" key="4">
    <source>
        <dbReference type="ARBA" id="ARBA00023163"/>
    </source>
</evidence>
<dbReference type="PROSITE" id="PS50110">
    <property type="entry name" value="RESPONSE_REGULATORY"/>
    <property type="match status" value="1"/>
</dbReference>
<dbReference type="InterPro" id="IPR058245">
    <property type="entry name" value="NreC/VraR/RcsB-like_REC"/>
</dbReference>
<dbReference type="SMART" id="SM00421">
    <property type="entry name" value="HTH_LUXR"/>
    <property type="match status" value="1"/>
</dbReference>
<evidence type="ECO:0000256" key="5">
    <source>
        <dbReference type="PROSITE-ProRule" id="PRU00169"/>
    </source>
</evidence>
<dbReference type="SMART" id="SM00448">
    <property type="entry name" value="REC"/>
    <property type="match status" value="1"/>
</dbReference>
<dbReference type="Pfam" id="PF00072">
    <property type="entry name" value="Response_reg"/>
    <property type="match status" value="1"/>
</dbReference>
<dbReference type="PROSITE" id="PS50043">
    <property type="entry name" value="HTH_LUXR_2"/>
    <property type="match status" value="1"/>
</dbReference>
<feature type="domain" description="HTH luxR-type" evidence="6">
    <location>
        <begin position="156"/>
        <end position="221"/>
    </location>
</feature>
<dbReference type="PANTHER" id="PTHR43214:SF43">
    <property type="entry name" value="TWO-COMPONENT RESPONSE REGULATOR"/>
    <property type="match status" value="1"/>
</dbReference>
<dbReference type="EMBL" id="CP090978">
    <property type="protein sequence ID" value="UJF33973.1"/>
    <property type="molecule type" value="Genomic_DNA"/>
</dbReference>
<keyword evidence="1 5" id="KW-0597">Phosphoprotein</keyword>
<dbReference type="SUPFAM" id="SSF52172">
    <property type="entry name" value="CheY-like"/>
    <property type="match status" value="1"/>
</dbReference>
<dbReference type="PANTHER" id="PTHR43214">
    <property type="entry name" value="TWO-COMPONENT RESPONSE REGULATOR"/>
    <property type="match status" value="1"/>
</dbReference>
<evidence type="ECO:0000256" key="3">
    <source>
        <dbReference type="ARBA" id="ARBA00023125"/>
    </source>
</evidence>
<dbReference type="SUPFAM" id="SSF46894">
    <property type="entry name" value="C-terminal effector domain of the bipartite response regulators"/>
    <property type="match status" value="1"/>
</dbReference>
<gene>
    <name evidence="8" type="ORF">L0M14_01650</name>
</gene>
<keyword evidence="9" id="KW-1185">Reference proteome</keyword>
<evidence type="ECO:0000256" key="2">
    <source>
        <dbReference type="ARBA" id="ARBA00023015"/>
    </source>
</evidence>
<evidence type="ECO:0000313" key="9">
    <source>
        <dbReference type="Proteomes" id="UP001649230"/>
    </source>
</evidence>
<keyword evidence="3" id="KW-0238">DNA-binding</keyword>